<feature type="DNA-binding region" description="H-T-H motif" evidence="2">
    <location>
        <begin position="26"/>
        <end position="45"/>
    </location>
</feature>
<dbReference type="Gene3D" id="1.10.357.10">
    <property type="entry name" value="Tetracycline Repressor, domain 2"/>
    <property type="match status" value="1"/>
</dbReference>
<dbReference type="GO" id="GO:0003677">
    <property type="term" value="F:DNA binding"/>
    <property type="evidence" value="ECO:0007669"/>
    <property type="project" value="UniProtKB-UniRule"/>
</dbReference>
<reference evidence="5" key="3">
    <citation type="submission" date="2022-06" db="EMBL/GenBank/DDBJ databases">
        <title>Isolation of gut microbiota from human fecal samples.</title>
        <authorList>
            <person name="Pamer E.G."/>
            <person name="Barat B."/>
            <person name="Waligurski E."/>
            <person name="Medina S."/>
            <person name="Paddock L."/>
            <person name="Mostad J."/>
        </authorList>
    </citation>
    <scope>NUCLEOTIDE SEQUENCE</scope>
    <source>
        <strain evidence="5">DFI.6.24</strain>
    </source>
</reference>
<evidence type="ECO:0000256" key="1">
    <source>
        <dbReference type="ARBA" id="ARBA00023125"/>
    </source>
</evidence>
<dbReference type="KEGG" id="fit:Fi14EGH31_16470"/>
<evidence type="ECO:0000313" key="4">
    <source>
        <dbReference type="EMBL" id="BCL57935.1"/>
    </source>
</evidence>
<dbReference type="EMBL" id="AP024085">
    <property type="protein sequence ID" value="BCL57935.1"/>
    <property type="molecule type" value="Genomic_DNA"/>
</dbReference>
<gene>
    <name evidence="4" type="ORF">Fi14EGH31_16470</name>
    <name evidence="5" type="ORF">NE542_00305</name>
</gene>
<feature type="domain" description="HTH tetR-type" evidence="3">
    <location>
        <begin position="3"/>
        <end position="45"/>
    </location>
</feature>
<reference evidence="6" key="2">
    <citation type="submission" date="2020-09" db="EMBL/GenBank/DDBJ databases">
        <title>Complete genome sequencing of Faecalibacillus intestinalis strain 14EGH31.</title>
        <authorList>
            <person name="Sakamoto M."/>
            <person name="Murakami T."/>
            <person name="Mori H."/>
        </authorList>
    </citation>
    <scope>NUCLEOTIDE SEQUENCE [LARGE SCALE GENOMIC DNA]</scope>
    <source>
        <strain evidence="6">14EGH31</strain>
    </source>
</reference>
<dbReference type="EMBL" id="JANGBO010000001">
    <property type="protein sequence ID" value="MCQ5060283.1"/>
    <property type="molecule type" value="Genomic_DNA"/>
</dbReference>
<accession>A0A7I8E5V2</accession>
<dbReference type="AlphaFoldDB" id="A0A7I8E5V2"/>
<dbReference type="Proteomes" id="UP001204814">
    <property type="component" value="Unassembled WGS sequence"/>
</dbReference>
<sequence length="45" mass="5527">MTNRTKLQLEDAFKKLLLEKPFHKITIKNLTDVCYLSRMSFYYHF</sequence>
<dbReference type="InterPro" id="IPR009057">
    <property type="entry name" value="Homeodomain-like_sf"/>
</dbReference>
<evidence type="ECO:0000256" key="2">
    <source>
        <dbReference type="PROSITE-ProRule" id="PRU00335"/>
    </source>
</evidence>
<dbReference type="Proteomes" id="UP000593842">
    <property type="component" value="Chromosome"/>
</dbReference>
<name>A0A7I8E5V2_9FIRM</name>
<dbReference type="RefSeq" id="WP_200764708.1">
    <property type="nucleotide sequence ID" value="NZ_AP024085.1"/>
</dbReference>
<reference evidence="4" key="1">
    <citation type="journal article" date="2020" name="Microbiol. Resour. Announc.">
        <title>Complete Genome Sequence of Faecalibacillus intestinalis JCM 34082, Isolated from Feces from a Healthy Japanese Female.</title>
        <authorList>
            <person name="Sakamoto M."/>
            <person name="Ikeyama N."/>
            <person name="Toyoda A."/>
            <person name="Murakami T."/>
            <person name="Mori H."/>
            <person name="Ohkuma M."/>
        </authorList>
    </citation>
    <scope>NUCLEOTIDE SEQUENCE</scope>
    <source>
        <strain evidence="4">14EGH31</strain>
    </source>
</reference>
<dbReference type="InterPro" id="IPR001647">
    <property type="entry name" value="HTH_TetR"/>
</dbReference>
<evidence type="ECO:0000313" key="6">
    <source>
        <dbReference type="Proteomes" id="UP000593842"/>
    </source>
</evidence>
<evidence type="ECO:0000313" key="5">
    <source>
        <dbReference type="EMBL" id="MCQ5060283.1"/>
    </source>
</evidence>
<protein>
    <submittedName>
        <fullName evidence="5">TetR/AcrR family transcriptional regulator</fullName>
    </submittedName>
</protein>
<dbReference type="GeneID" id="70580077"/>
<keyword evidence="1 2" id="KW-0238">DNA-binding</keyword>
<evidence type="ECO:0000259" key="3">
    <source>
        <dbReference type="PROSITE" id="PS50977"/>
    </source>
</evidence>
<proteinExistence type="predicted"/>
<dbReference type="PROSITE" id="PS50977">
    <property type="entry name" value="HTH_TETR_2"/>
    <property type="match status" value="1"/>
</dbReference>
<dbReference type="SUPFAM" id="SSF46689">
    <property type="entry name" value="Homeodomain-like"/>
    <property type="match status" value="1"/>
</dbReference>
<organism evidence="4 6">
    <name type="scientific">Faecalibacillus intestinalis</name>
    <dbReference type="NCBI Taxonomy" id="1982626"/>
    <lineage>
        <taxon>Bacteria</taxon>
        <taxon>Bacillati</taxon>
        <taxon>Bacillota</taxon>
        <taxon>Erysipelotrichia</taxon>
        <taxon>Erysipelotrichales</taxon>
        <taxon>Coprobacillaceae</taxon>
        <taxon>Faecalibacillus</taxon>
    </lineage>
</organism>